<dbReference type="Pfam" id="PF10765">
    <property type="entry name" value="Phage_P22_NinX"/>
    <property type="match status" value="1"/>
</dbReference>
<proteinExistence type="predicted"/>
<evidence type="ECO:0000313" key="1">
    <source>
        <dbReference type="EMBL" id="MBA6148148.1"/>
    </source>
</evidence>
<gene>
    <name evidence="1" type="ORF">H4C15_11595</name>
</gene>
<sequence>MTDLIEVKTAELACESLGWAVGMAEGLALHLEPPQYGNGWRVFAIYRGEATERCERYNPWEAWALAGLLLDKHCISLIYAFEEYKALIGMTGSGYHPSSTIAVCRAIVAAKLGDTVQVPKELMP</sequence>
<reference evidence="1 2" key="1">
    <citation type="submission" date="2020-07" db="EMBL/GenBank/DDBJ databases">
        <title>Diversity of carbapenemase encoding genes among Pseudomonas putida group clinical isolates in a tertiary Brazilian hospital.</title>
        <authorList>
            <person name="Alberto-Lei F."/>
            <person name="Nodari C.S."/>
            <person name="Streling A.P."/>
            <person name="Paulino J.T."/>
            <person name="Bessa-Neto F.O."/>
            <person name="Cayo R."/>
            <person name="Gales A.C."/>
        </authorList>
    </citation>
    <scope>NUCLEOTIDE SEQUENCE [LARGE SCALE GENOMIC DNA]</scope>
    <source>
        <strain evidence="1 2">11213</strain>
    </source>
</reference>
<dbReference type="EMBL" id="JACGDA010000020">
    <property type="protein sequence ID" value="MBA6148148.1"/>
    <property type="molecule type" value="Genomic_DNA"/>
</dbReference>
<organism evidence="1 2">
    <name type="scientific">Pseudomonas juntendi</name>
    <dbReference type="NCBI Taxonomy" id="2666183"/>
    <lineage>
        <taxon>Bacteria</taxon>
        <taxon>Pseudomonadati</taxon>
        <taxon>Pseudomonadota</taxon>
        <taxon>Gammaproteobacteria</taxon>
        <taxon>Pseudomonadales</taxon>
        <taxon>Pseudomonadaceae</taxon>
        <taxon>Pseudomonas</taxon>
    </lineage>
</organism>
<protein>
    <submittedName>
        <fullName evidence="1">DUF2591 family protein</fullName>
    </submittedName>
</protein>
<evidence type="ECO:0000313" key="2">
    <source>
        <dbReference type="Proteomes" id="UP000577346"/>
    </source>
</evidence>
<comment type="caution">
    <text evidence="1">The sequence shown here is derived from an EMBL/GenBank/DDBJ whole genome shotgun (WGS) entry which is preliminary data.</text>
</comment>
<name>A0A7W2LW75_9PSED</name>
<accession>A0A7W2LW75</accession>
<dbReference type="Proteomes" id="UP000577346">
    <property type="component" value="Unassembled WGS sequence"/>
</dbReference>
<dbReference type="RefSeq" id="WP_054881917.1">
    <property type="nucleotide sequence ID" value="NZ_JACGDA010000020.1"/>
</dbReference>
<dbReference type="AlphaFoldDB" id="A0A7W2LW75"/>
<dbReference type="InterPro" id="IPR019701">
    <property type="entry name" value="Phage_P22_NinX"/>
</dbReference>